<organism evidence="1">
    <name type="scientific">Nippostrongylus brasiliensis</name>
    <name type="common">Rat hookworm</name>
    <dbReference type="NCBI Taxonomy" id="27835"/>
    <lineage>
        <taxon>Eukaryota</taxon>
        <taxon>Metazoa</taxon>
        <taxon>Ecdysozoa</taxon>
        <taxon>Nematoda</taxon>
        <taxon>Chromadorea</taxon>
        <taxon>Rhabditida</taxon>
        <taxon>Rhabditina</taxon>
        <taxon>Rhabditomorpha</taxon>
        <taxon>Strongyloidea</taxon>
        <taxon>Heligmosomidae</taxon>
        <taxon>Nippostrongylus</taxon>
    </lineage>
</organism>
<sequence length="72" mass="8086">LLIEVVLGSDGVHWIIEESPLKSPDEVTRLVELETGLRVCEQIGDNNEDDDNSDSLVDEMDVLLEKEEVYVS</sequence>
<accession>A0A0N4XS52</accession>
<reference evidence="1" key="1">
    <citation type="submission" date="2017-02" db="UniProtKB">
        <authorList>
            <consortium name="WormBaseParasite"/>
        </authorList>
    </citation>
    <scope>IDENTIFICATION</scope>
</reference>
<dbReference type="AlphaFoldDB" id="A0A0N4XS52"/>
<dbReference type="WBParaSite" id="NBR_0000535401-mRNA-1">
    <property type="protein sequence ID" value="NBR_0000535401-mRNA-1"/>
    <property type="gene ID" value="NBR_0000535401"/>
</dbReference>
<evidence type="ECO:0000313" key="1">
    <source>
        <dbReference type="WBParaSite" id="NBR_0000535401-mRNA-1"/>
    </source>
</evidence>
<name>A0A0N4XS52_NIPBR</name>
<protein>
    <submittedName>
        <fullName evidence="1">DNA-directed RNA polymerase</fullName>
    </submittedName>
</protein>
<proteinExistence type="predicted"/>